<feature type="non-terminal residue" evidence="1">
    <location>
        <position position="1"/>
    </location>
</feature>
<protein>
    <submittedName>
        <fullName evidence="1">Uncharacterized protein</fullName>
    </submittedName>
</protein>
<dbReference type="PANTHER" id="PTHR48204:SF1">
    <property type="entry name" value="OS07G0265100 PROTEIN"/>
    <property type="match status" value="1"/>
</dbReference>
<sequence>AASASAPPRKRLVFDRRYGWVFDDWREPCDEALSGGRGMFCILPLAKAAIEKSSEMINSVLEILEKPEENLSPKALRAAFDNRIREITSSLKNS</sequence>
<dbReference type="Proteomes" id="UP000015453">
    <property type="component" value="Unassembled WGS sequence"/>
</dbReference>
<name>S8CQG9_9LAMI</name>
<evidence type="ECO:0000313" key="1">
    <source>
        <dbReference type="EMBL" id="EPS68985.1"/>
    </source>
</evidence>
<accession>S8CQG9</accession>
<dbReference type="AlphaFoldDB" id="S8CQG9"/>
<gene>
    <name evidence="1" type="ORF">M569_05784</name>
</gene>
<organism evidence="1 2">
    <name type="scientific">Genlisea aurea</name>
    <dbReference type="NCBI Taxonomy" id="192259"/>
    <lineage>
        <taxon>Eukaryota</taxon>
        <taxon>Viridiplantae</taxon>
        <taxon>Streptophyta</taxon>
        <taxon>Embryophyta</taxon>
        <taxon>Tracheophyta</taxon>
        <taxon>Spermatophyta</taxon>
        <taxon>Magnoliopsida</taxon>
        <taxon>eudicotyledons</taxon>
        <taxon>Gunneridae</taxon>
        <taxon>Pentapetalae</taxon>
        <taxon>asterids</taxon>
        <taxon>lamiids</taxon>
        <taxon>Lamiales</taxon>
        <taxon>Lentibulariaceae</taxon>
        <taxon>Genlisea</taxon>
    </lineage>
</organism>
<dbReference type="PANTHER" id="PTHR48204">
    <property type="entry name" value="OS07G0265100 PROTEIN"/>
    <property type="match status" value="1"/>
</dbReference>
<keyword evidence="2" id="KW-1185">Reference proteome</keyword>
<reference evidence="1 2" key="1">
    <citation type="journal article" date="2013" name="BMC Genomics">
        <title>The miniature genome of a carnivorous plant Genlisea aurea contains a low number of genes and short non-coding sequences.</title>
        <authorList>
            <person name="Leushkin E.V."/>
            <person name="Sutormin R.A."/>
            <person name="Nabieva E.R."/>
            <person name="Penin A.A."/>
            <person name="Kondrashov A.S."/>
            <person name="Logacheva M.D."/>
        </authorList>
    </citation>
    <scope>NUCLEOTIDE SEQUENCE [LARGE SCALE GENOMIC DNA]</scope>
</reference>
<feature type="non-terminal residue" evidence="1">
    <location>
        <position position="94"/>
    </location>
</feature>
<dbReference type="OrthoDB" id="1891930at2759"/>
<evidence type="ECO:0000313" key="2">
    <source>
        <dbReference type="Proteomes" id="UP000015453"/>
    </source>
</evidence>
<comment type="caution">
    <text evidence="1">The sequence shown here is derived from an EMBL/GenBank/DDBJ whole genome shotgun (WGS) entry which is preliminary data.</text>
</comment>
<dbReference type="EMBL" id="AUSU01002335">
    <property type="protein sequence ID" value="EPS68985.1"/>
    <property type="molecule type" value="Genomic_DNA"/>
</dbReference>
<proteinExistence type="predicted"/>